<evidence type="ECO:0000313" key="3">
    <source>
        <dbReference type="Proteomes" id="UP001054857"/>
    </source>
</evidence>
<dbReference type="InterPro" id="IPR036038">
    <property type="entry name" value="Aminotransferase-like"/>
</dbReference>
<feature type="region of interest" description="Disordered" evidence="1">
    <location>
        <begin position="110"/>
        <end position="148"/>
    </location>
</feature>
<sequence length="449" mass="47227">MDTTVVYLENGCIHPDCTLTPQQVLLKHAGGVYTTALFTPDGCVVDWDLHRQRLLRGIEVLNTRPSQPFQPLLSTLQAQGSSLSAFLEQAVVPRVREALGAFFGGRIGSGPGSSCPAGSSPDAHHQQQQQQQGQGQEQDKDQEQQLLQQQQQQHAMFVVIISPTGTGKAAVVADASATVTGGTEVGLATAAATEGPQQGAVGGAQELPVSVAVYCKSVQLQPYGSQHAIQAAVLGAPRPLPVAKAASWVAERRSYEERRPAEAAEVLLSDSEGRILEGLTTNFFVIMTAPGAAEPTVATTASTTRHAATEDDEGGRTSNSQAQSGDAACESASSVTAPASQATLRGCGTDSAVALPGTAAARVVEAARRLGLRVELEPPRAAERAQWSEAFVCNSVRGILPLSRVFCPQDNAWGADPWDCPLPHAAGPHTSALLAEMRRLQTLTPWNQL</sequence>
<accession>A0AAD3HGH7</accession>
<dbReference type="EMBL" id="BMAR01000001">
    <property type="protein sequence ID" value="GFR39783.1"/>
    <property type="molecule type" value="Genomic_DNA"/>
</dbReference>
<name>A0AAD3HGH7_9CHLO</name>
<dbReference type="GO" id="GO:0003824">
    <property type="term" value="F:catalytic activity"/>
    <property type="evidence" value="ECO:0007669"/>
    <property type="project" value="InterPro"/>
</dbReference>
<evidence type="ECO:0000256" key="1">
    <source>
        <dbReference type="SAM" id="MobiDB-lite"/>
    </source>
</evidence>
<dbReference type="Proteomes" id="UP001054857">
    <property type="component" value="Unassembled WGS sequence"/>
</dbReference>
<dbReference type="InterPro" id="IPR043132">
    <property type="entry name" value="BCAT-like_C"/>
</dbReference>
<proteinExistence type="predicted"/>
<feature type="compositionally biased region" description="Low complexity" evidence="1">
    <location>
        <begin position="112"/>
        <end position="136"/>
    </location>
</feature>
<comment type="caution">
    <text evidence="2">The sequence shown here is derived from an EMBL/GenBank/DDBJ whole genome shotgun (WGS) entry which is preliminary data.</text>
</comment>
<dbReference type="PANTHER" id="PTHR47703">
    <property type="entry name" value="D-AMINOACID AMINOTRANSFERASE-LIKE PLP-DEPENDENT ENZYMES SUPERFAMILY PROTEIN"/>
    <property type="match status" value="1"/>
</dbReference>
<evidence type="ECO:0000313" key="2">
    <source>
        <dbReference type="EMBL" id="GFR39783.1"/>
    </source>
</evidence>
<evidence type="ECO:0008006" key="4">
    <source>
        <dbReference type="Google" id="ProtNLM"/>
    </source>
</evidence>
<protein>
    <recommendedName>
        <fullName evidence="4">Class IV aminotransferase</fullName>
    </recommendedName>
</protein>
<dbReference type="Gene3D" id="3.20.10.10">
    <property type="entry name" value="D-amino Acid Aminotransferase, subunit A, domain 2"/>
    <property type="match status" value="1"/>
</dbReference>
<organism evidence="2 3">
    <name type="scientific">Astrephomene gubernaculifera</name>
    <dbReference type="NCBI Taxonomy" id="47775"/>
    <lineage>
        <taxon>Eukaryota</taxon>
        <taxon>Viridiplantae</taxon>
        <taxon>Chlorophyta</taxon>
        <taxon>core chlorophytes</taxon>
        <taxon>Chlorophyceae</taxon>
        <taxon>CS clade</taxon>
        <taxon>Chlamydomonadales</taxon>
        <taxon>Astrephomenaceae</taxon>
        <taxon>Astrephomene</taxon>
    </lineage>
</organism>
<reference evidence="2 3" key="1">
    <citation type="journal article" date="2021" name="Sci. Rep.">
        <title>Genome sequencing of the multicellular alga Astrephomene provides insights into convergent evolution of germ-soma differentiation.</title>
        <authorList>
            <person name="Yamashita S."/>
            <person name="Yamamoto K."/>
            <person name="Matsuzaki R."/>
            <person name="Suzuki S."/>
            <person name="Yamaguchi H."/>
            <person name="Hirooka S."/>
            <person name="Minakuchi Y."/>
            <person name="Miyagishima S."/>
            <person name="Kawachi M."/>
            <person name="Toyoda A."/>
            <person name="Nozaki H."/>
        </authorList>
    </citation>
    <scope>NUCLEOTIDE SEQUENCE [LARGE SCALE GENOMIC DNA]</scope>
    <source>
        <strain evidence="2 3">NIES-4017</strain>
    </source>
</reference>
<feature type="compositionally biased region" description="Low complexity" evidence="1">
    <location>
        <begin position="295"/>
        <end position="306"/>
    </location>
</feature>
<dbReference type="PANTHER" id="PTHR47703:SF2">
    <property type="entry name" value="D-AMINOACID AMINOTRANSFERASE-LIKE PLP-DEPENDENT ENZYMES SUPERFAMILY PROTEIN"/>
    <property type="match status" value="1"/>
</dbReference>
<dbReference type="SUPFAM" id="SSF56752">
    <property type="entry name" value="D-aminoacid aminotransferase-like PLP-dependent enzymes"/>
    <property type="match status" value="2"/>
</dbReference>
<dbReference type="AlphaFoldDB" id="A0AAD3HGH7"/>
<gene>
    <name evidence="2" type="ORF">Agub_g268</name>
</gene>
<keyword evidence="3" id="KW-1185">Reference proteome</keyword>
<feature type="region of interest" description="Disordered" evidence="1">
    <location>
        <begin position="295"/>
        <end position="332"/>
    </location>
</feature>